<gene>
    <name evidence="11" type="ORF">MF646_00065</name>
</gene>
<dbReference type="PANTHER" id="PTHR45526">
    <property type="entry name" value="TRANSCRIPTIONAL REGULATORY PROTEIN DPIA"/>
    <property type="match status" value="1"/>
</dbReference>
<dbReference type="InterPro" id="IPR011006">
    <property type="entry name" value="CheY-like_superfamily"/>
</dbReference>
<evidence type="ECO:0000256" key="8">
    <source>
        <dbReference type="ARBA" id="ARBA00023163"/>
    </source>
</evidence>
<evidence type="ECO:0000256" key="6">
    <source>
        <dbReference type="ARBA" id="ARBA00023125"/>
    </source>
</evidence>
<dbReference type="GO" id="GO:0003677">
    <property type="term" value="F:DNA binding"/>
    <property type="evidence" value="ECO:0007669"/>
    <property type="project" value="UniProtKB-KW"/>
</dbReference>
<comment type="subcellular location">
    <subcellularLocation>
        <location evidence="1">Cytoplasm</location>
    </subcellularLocation>
</comment>
<dbReference type="GO" id="GO:0005737">
    <property type="term" value="C:cytoplasm"/>
    <property type="evidence" value="ECO:0007669"/>
    <property type="project" value="UniProtKB-SubCell"/>
</dbReference>
<proteinExistence type="predicted"/>
<dbReference type="InterPro" id="IPR024187">
    <property type="entry name" value="Sig_transdc_resp-reg_cit/mal"/>
</dbReference>
<dbReference type="GO" id="GO:0003700">
    <property type="term" value="F:DNA-binding transcription factor activity"/>
    <property type="evidence" value="ECO:0007669"/>
    <property type="project" value="InterPro"/>
</dbReference>
<dbReference type="Proteomes" id="UP001139150">
    <property type="component" value="Unassembled WGS sequence"/>
</dbReference>
<dbReference type="Gene3D" id="3.40.50.2300">
    <property type="match status" value="1"/>
</dbReference>
<dbReference type="PROSITE" id="PS50110">
    <property type="entry name" value="RESPONSE_REGULATORY"/>
    <property type="match status" value="1"/>
</dbReference>
<evidence type="ECO:0000256" key="3">
    <source>
        <dbReference type="ARBA" id="ARBA00022553"/>
    </source>
</evidence>
<dbReference type="AlphaFoldDB" id="A0A9X1ZVQ3"/>
<evidence type="ECO:0000256" key="2">
    <source>
        <dbReference type="ARBA" id="ARBA00022490"/>
    </source>
</evidence>
<protein>
    <submittedName>
        <fullName evidence="11">Response regulator</fullName>
    </submittedName>
</protein>
<dbReference type="InterPro" id="IPR051271">
    <property type="entry name" value="2C-system_Tx_regulators"/>
</dbReference>
<dbReference type="EMBL" id="JAKRYL010000001">
    <property type="protein sequence ID" value="MCL7745503.1"/>
    <property type="molecule type" value="Genomic_DNA"/>
</dbReference>
<evidence type="ECO:0000256" key="1">
    <source>
        <dbReference type="ARBA" id="ARBA00004496"/>
    </source>
</evidence>
<keyword evidence="4" id="KW-0902">Two-component regulatory system</keyword>
<evidence type="ECO:0000256" key="7">
    <source>
        <dbReference type="ARBA" id="ARBA00023159"/>
    </source>
</evidence>
<dbReference type="Pfam" id="PF20714">
    <property type="entry name" value="HTH_64"/>
    <property type="match status" value="1"/>
</dbReference>
<feature type="domain" description="Response regulatory" evidence="10">
    <location>
        <begin position="9"/>
        <end position="125"/>
    </location>
</feature>
<sequence length="238" mass="27022">MLNTNNLIDVMIIEDDEVAAVSYSKFIEKIDSLKVSFIANTGEQALELLENYQPKLILLDVFLPDIHGIELLWKIRNKYRNIDIILITASNDKKSVAEAIRGGVFSYLIKPVMMNRFISTLEKYKSITSKLDQKELFVQNEVDSLFLTSETSSKSTEVPSIKNFPKGIDKLTLNRIKEIIVNLSESVNADECAALAGVSHSTSRRYLEYLASEDLIEITIHHGTVGRPERRYQLKQPN</sequence>
<evidence type="ECO:0000256" key="5">
    <source>
        <dbReference type="ARBA" id="ARBA00023015"/>
    </source>
</evidence>
<dbReference type="GO" id="GO:0000156">
    <property type="term" value="F:phosphorelay response regulator activity"/>
    <property type="evidence" value="ECO:0007669"/>
    <property type="project" value="TreeGrafter"/>
</dbReference>
<dbReference type="InterPro" id="IPR048714">
    <property type="entry name" value="DpiA-like_HTH"/>
</dbReference>
<keyword evidence="2" id="KW-0963">Cytoplasm</keyword>
<evidence type="ECO:0000256" key="9">
    <source>
        <dbReference type="PROSITE-ProRule" id="PRU00169"/>
    </source>
</evidence>
<dbReference type="PANTHER" id="PTHR45526:SF1">
    <property type="entry name" value="TRANSCRIPTIONAL REGULATORY PROTEIN DCUR-RELATED"/>
    <property type="match status" value="1"/>
</dbReference>
<reference evidence="11" key="1">
    <citation type="submission" date="2022-02" db="EMBL/GenBank/DDBJ databases">
        <title>Halalkalibacter sp. nov. isolated from Lonar Lake, India.</title>
        <authorList>
            <person name="Joshi A."/>
            <person name="Thite S."/>
            <person name="Lodha T."/>
        </authorList>
    </citation>
    <scope>NUCLEOTIDE SEQUENCE</scope>
    <source>
        <strain evidence="11">MEB205</strain>
    </source>
</reference>
<evidence type="ECO:0000313" key="11">
    <source>
        <dbReference type="EMBL" id="MCL7745503.1"/>
    </source>
</evidence>
<evidence type="ECO:0000256" key="4">
    <source>
        <dbReference type="ARBA" id="ARBA00023012"/>
    </source>
</evidence>
<organism evidence="11 12">
    <name type="scientific">Halalkalibacter alkaliphilus</name>
    <dbReference type="NCBI Taxonomy" id="2917993"/>
    <lineage>
        <taxon>Bacteria</taxon>
        <taxon>Bacillati</taxon>
        <taxon>Bacillota</taxon>
        <taxon>Bacilli</taxon>
        <taxon>Bacillales</taxon>
        <taxon>Bacillaceae</taxon>
        <taxon>Halalkalibacter</taxon>
    </lineage>
</organism>
<comment type="caution">
    <text evidence="11">The sequence shown here is derived from an EMBL/GenBank/DDBJ whole genome shotgun (WGS) entry which is preliminary data.</text>
</comment>
<keyword evidence="8" id="KW-0804">Transcription</keyword>
<keyword evidence="3 9" id="KW-0597">Phosphoprotein</keyword>
<keyword evidence="12" id="KW-1185">Reference proteome</keyword>
<dbReference type="RefSeq" id="WP_250094445.1">
    <property type="nucleotide sequence ID" value="NZ_JAKRYL010000001.1"/>
</dbReference>
<feature type="modified residue" description="4-aspartylphosphate" evidence="9">
    <location>
        <position position="60"/>
    </location>
</feature>
<keyword evidence="5" id="KW-0805">Transcription regulation</keyword>
<dbReference type="SUPFAM" id="SSF52172">
    <property type="entry name" value="CheY-like"/>
    <property type="match status" value="1"/>
</dbReference>
<dbReference type="InterPro" id="IPR001789">
    <property type="entry name" value="Sig_transdc_resp-reg_receiver"/>
</dbReference>
<keyword evidence="7" id="KW-0010">Activator</keyword>
<dbReference type="Pfam" id="PF00072">
    <property type="entry name" value="Response_reg"/>
    <property type="match status" value="1"/>
</dbReference>
<evidence type="ECO:0000259" key="10">
    <source>
        <dbReference type="PROSITE" id="PS50110"/>
    </source>
</evidence>
<evidence type="ECO:0000313" key="12">
    <source>
        <dbReference type="Proteomes" id="UP001139150"/>
    </source>
</evidence>
<dbReference type="SMART" id="SM00448">
    <property type="entry name" value="REC"/>
    <property type="match status" value="1"/>
</dbReference>
<keyword evidence="6" id="KW-0238">DNA-binding</keyword>
<accession>A0A9X1ZVQ3</accession>
<dbReference type="PIRSF" id="PIRSF006171">
    <property type="entry name" value="RR_citrat_malat"/>
    <property type="match status" value="1"/>
</dbReference>
<name>A0A9X1ZVQ3_9BACI</name>